<feature type="transmembrane region" description="Helical" evidence="1">
    <location>
        <begin position="257"/>
        <end position="277"/>
    </location>
</feature>
<proteinExistence type="predicted"/>
<comment type="caution">
    <text evidence="2">The sequence shown here is derived from an EMBL/GenBank/DDBJ whole genome shotgun (WGS) entry which is preliminary data.</text>
</comment>
<name>A0ABT3A4J0_9ALTE</name>
<feature type="transmembrane region" description="Helical" evidence="1">
    <location>
        <begin position="327"/>
        <end position="358"/>
    </location>
</feature>
<keyword evidence="1" id="KW-1133">Transmembrane helix</keyword>
<keyword evidence="1" id="KW-0812">Transmembrane</keyword>
<feature type="transmembrane region" description="Helical" evidence="1">
    <location>
        <begin position="153"/>
        <end position="173"/>
    </location>
</feature>
<dbReference type="RefSeq" id="WP_263710804.1">
    <property type="nucleotide sequence ID" value="NZ_JAOWKX010000001.1"/>
</dbReference>
<feature type="transmembrane region" description="Helical" evidence="1">
    <location>
        <begin position="378"/>
        <end position="397"/>
    </location>
</feature>
<organism evidence="2 3">
    <name type="scientific">Fluctibacter corallii</name>
    <dbReference type="NCBI Taxonomy" id="2984329"/>
    <lineage>
        <taxon>Bacteria</taxon>
        <taxon>Pseudomonadati</taxon>
        <taxon>Pseudomonadota</taxon>
        <taxon>Gammaproteobacteria</taxon>
        <taxon>Alteromonadales</taxon>
        <taxon>Alteromonadaceae</taxon>
        <taxon>Fluctibacter</taxon>
    </lineage>
</organism>
<feature type="transmembrane region" description="Helical" evidence="1">
    <location>
        <begin position="221"/>
        <end position="245"/>
    </location>
</feature>
<keyword evidence="1" id="KW-0472">Membrane</keyword>
<sequence length="410" mass="46728">MSNGEHKPSHFFVPPLSIQREGENCIIGDKALDEFYSFPIEAALIVEELQQGTSIQDIQDILNSKYEDDIDLNDFIELLQEIGFIYPVDQAHLYHEKLNQNADNEKRLSIEVSPKFARKIVSPVGALLYGIPIAFACYLFFSTPVQPFNLTALHFTENFTVTLFALLGLYLIATLFHETGHVLAAASQGVSAKLGIGNRLWSIVLEADISGLMSLPKSARYFPLFAGMMMDILTISLATITLHFLLTAGSFPYLEQLIQAFILQILFTMSWQFNIFLRTDVYYAFSNYFDYPNLDEEARIYLKDKFHICTFGLVGKPAKTSFYNKNVLAYFSLIWLFGRVIAVFFLIFVVIPTVYRYFEDIYTAFAAKEVSQSTTLDLILFGSISTLILVAGLVMWMRERIKRHQKELES</sequence>
<evidence type="ECO:0000313" key="2">
    <source>
        <dbReference type="EMBL" id="MCV2883608.1"/>
    </source>
</evidence>
<evidence type="ECO:0000313" key="3">
    <source>
        <dbReference type="Proteomes" id="UP001652504"/>
    </source>
</evidence>
<accession>A0ABT3A4J0</accession>
<feature type="transmembrane region" description="Helical" evidence="1">
    <location>
        <begin position="120"/>
        <end position="141"/>
    </location>
</feature>
<keyword evidence="3" id="KW-1185">Reference proteome</keyword>
<dbReference type="Proteomes" id="UP001652504">
    <property type="component" value="Unassembled WGS sequence"/>
</dbReference>
<gene>
    <name evidence="2" type="ORF">OE749_02700</name>
</gene>
<evidence type="ECO:0000256" key="1">
    <source>
        <dbReference type="SAM" id="Phobius"/>
    </source>
</evidence>
<reference evidence="2 3" key="1">
    <citation type="submission" date="2022-10" db="EMBL/GenBank/DDBJ databases">
        <title>Aestuariibacter sp. AA17 isolated from Montipora capitata coral fragment.</title>
        <authorList>
            <person name="Emsley S.A."/>
            <person name="Pfannmuller K.M."/>
            <person name="Loughran R.M."/>
            <person name="Shlafstein M."/>
            <person name="Papke E."/>
            <person name="Saw J.H."/>
            <person name="Ushijima B."/>
            <person name="Videau P."/>
        </authorList>
    </citation>
    <scope>NUCLEOTIDE SEQUENCE [LARGE SCALE GENOMIC DNA]</scope>
    <source>
        <strain evidence="2 3">AA17</strain>
    </source>
</reference>
<dbReference type="EMBL" id="JAOWKX010000001">
    <property type="protein sequence ID" value="MCV2883608.1"/>
    <property type="molecule type" value="Genomic_DNA"/>
</dbReference>
<protein>
    <submittedName>
        <fullName evidence="2">PqqD family protein</fullName>
    </submittedName>
</protein>